<evidence type="ECO:0000313" key="5">
    <source>
        <dbReference type="Proteomes" id="UP000323439"/>
    </source>
</evidence>
<evidence type="ECO:0000259" key="3">
    <source>
        <dbReference type="PROSITE" id="PS51866"/>
    </source>
</evidence>
<dbReference type="PROSITE" id="PS51866">
    <property type="entry name" value="MOP"/>
    <property type="match status" value="1"/>
</dbReference>
<dbReference type="InterPro" id="IPR036388">
    <property type="entry name" value="WH-like_DNA-bd_sf"/>
</dbReference>
<dbReference type="PANTHER" id="PTHR30432">
    <property type="entry name" value="TRANSCRIPTIONAL REGULATOR MODE"/>
    <property type="match status" value="1"/>
</dbReference>
<dbReference type="AlphaFoldDB" id="A0A1G5W9Q2"/>
<dbReference type="InterPro" id="IPR005116">
    <property type="entry name" value="Transp-assoc_OB_typ1"/>
</dbReference>
<organism evidence="4 5">
    <name type="scientific">Methanobrevibacter millerae</name>
    <dbReference type="NCBI Taxonomy" id="230361"/>
    <lineage>
        <taxon>Archaea</taxon>
        <taxon>Methanobacteriati</taxon>
        <taxon>Methanobacteriota</taxon>
        <taxon>Methanomada group</taxon>
        <taxon>Methanobacteria</taxon>
        <taxon>Methanobacteriales</taxon>
        <taxon>Methanobacteriaceae</taxon>
        <taxon>Methanobrevibacter</taxon>
    </lineage>
</organism>
<dbReference type="InterPro" id="IPR008995">
    <property type="entry name" value="Mo/tungstate-bd_C_term_dom"/>
</dbReference>
<keyword evidence="2" id="KW-0500">Molybdenum</keyword>
<feature type="domain" description="Mop" evidence="3">
    <location>
        <begin position="164"/>
        <end position="229"/>
    </location>
</feature>
<dbReference type="SUPFAM" id="SSF46785">
    <property type="entry name" value="Winged helix' DNA-binding domain"/>
    <property type="match status" value="1"/>
</dbReference>
<accession>A0A1G5W9Q2</accession>
<sequence length="230" mass="25292">MTDVKAGVEYKINVDGNSFLLDNKKYQLLESILDTGSLTESAKIVKISYRTALNYIDKIESTLQVKIVSTSKGGKGGGGGTTLTEEGYSILKECKKINAIMELHKDVNEIESEVIAIDDAKGVMTVKMNSFEVNIPLNKNYEVGDKVLALISYDNIFLMLEPQKSSIRNIIKGTIVEMRLNAEIIRVNVDVGGVNIYSDITVSAEKELNLTIGKEIYIGFKAMSVATLKL</sequence>
<dbReference type="GO" id="GO:0005886">
    <property type="term" value="C:plasma membrane"/>
    <property type="evidence" value="ECO:0007669"/>
    <property type="project" value="UniProtKB-SubCell"/>
</dbReference>
<dbReference type="OrthoDB" id="70912at2157"/>
<dbReference type="PANTHER" id="PTHR30432:SF1">
    <property type="entry name" value="DNA-BINDING TRANSCRIPTIONAL DUAL REGULATOR MODE"/>
    <property type="match status" value="1"/>
</dbReference>
<protein>
    <submittedName>
        <fullName evidence="4">Molybdate transport system regulatory protein</fullName>
    </submittedName>
</protein>
<comment type="subcellular location">
    <subcellularLocation>
        <location evidence="1">Cell membrane</location>
        <topology evidence="1">Peripheral membrane protein</topology>
    </subcellularLocation>
</comment>
<keyword evidence="5" id="KW-1185">Reference proteome</keyword>
<dbReference type="RefSeq" id="WP_149731803.1">
    <property type="nucleotide sequence ID" value="NZ_FMXB01000008.1"/>
</dbReference>
<gene>
    <name evidence="4" type="ORF">SAMN02910315_01250</name>
</gene>
<evidence type="ECO:0000256" key="1">
    <source>
        <dbReference type="ARBA" id="ARBA00004202"/>
    </source>
</evidence>
<name>A0A1G5W9Q2_9EURY</name>
<dbReference type="Pfam" id="PF03459">
    <property type="entry name" value="TOBE"/>
    <property type="match status" value="1"/>
</dbReference>
<evidence type="ECO:0000313" key="4">
    <source>
        <dbReference type="EMBL" id="SDA54446.1"/>
    </source>
</evidence>
<dbReference type="Gene3D" id="1.10.10.10">
    <property type="entry name" value="Winged helix-like DNA-binding domain superfamily/Winged helix DNA-binding domain"/>
    <property type="match status" value="1"/>
</dbReference>
<dbReference type="GO" id="GO:0015689">
    <property type="term" value="P:molybdate ion transport"/>
    <property type="evidence" value="ECO:0007669"/>
    <property type="project" value="InterPro"/>
</dbReference>
<dbReference type="EMBL" id="FMXB01000008">
    <property type="protein sequence ID" value="SDA54446.1"/>
    <property type="molecule type" value="Genomic_DNA"/>
</dbReference>
<reference evidence="4 5" key="1">
    <citation type="submission" date="2016-10" db="EMBL/GenBank/DDBJ databases">
        <authorList>
            <person name="Varghese N."/>
            <person name="Submissions S."/>
        </authorList>
    </citation>
    <scope>NUCLEOTIDE SEQUENCE [LARGE SCALE GENOMIC DNA]</scope>
    <source>
        <strain evidence="4 5">DSM 16643</strain>
    </source>
</reference>
<dbReference type="Proteomes" id="UP000323439">
    <property type="component" value="Unassembled WGS sequence"/>
</dbReference>
<proteinExistence type="predicted"/>
<dbReference type="Gene3D" id="2.40.50.100">
    <property type="match status" value="1"/>
</dbReference>
<dbReference type="InterPro" id="IPR036390">
    <property type="entry name" value="WH_DNA-bd_sf"/>
</dbReference>
<dbReference type="SUPFAM" id="SSF50331">
    <property type="entry name" value="MOP-like"/>
    <property type="match status" value="1"/>
</dbReference>
<dbReference type="STRING" id="230361.sm9_0083"/>
<dbReference type="InterPro" id="IPR051815">
    <property type="entry name" value="Molybdate_resp_trans_reg"/>
</dbReference>
<evidence type="ECO:0000256" key="2">
    <source>
        <dbReference type="ARBA" id="ARBA00022505"/>
    </source>
</evidence>
<dbReference type="InterPro" id="IPR004606">
    <property type="entry name" value="Mop_domain"/>
</dbReference>